<name>D4AQ46_ARTBC</name>
<proteinExistence type="predicted"/>
<protein>
    <submittedName>
        <fullName evidence="2">Uncharacterized protein</fullName>
    </submittedName>
</protein>
<evidence type="ECO:0000313" key="3">
    <source>
        <dbReference type="Proteomes" id="UP000008866"/>
    </source>
</evidence>
<evidence type="ECO:0000256" key="1">
    <source>
        <dbReference type="SAM" id="MobiDB-lite"/>
    </source>
</evidence>
<dbReference type="AlphaFoldDB" id="D4AQ46"/>
<reference evidence="3" key="1">
    <citation type="journal article" date="2011" name="Genome Biol.">
        <title>Comparative and functional genomics provide insights into the pathogenicity of dermatophytic fungi.</title>
        <authorList>
            <person name="Burmester A."/>
            <person name="Shelest E."/>
            <person name="Gloeckner G."/>
            <person name="Heddergott C."/>
            <person name="Schindler S."/>
            <person name="Staib P."/>
            <person name="Heidel A."/>
            <person name="Felder M."/>
            <person name="Petzold A."/>
            <person name="Szafranski K."/>
            <person name="Feuermann M."/>
            <person name="Pedruzzi I."/>
            <person name="Priebe S."/>
            <person name="Groth M."/>
            <person name="Winkler R."/>
            <person name="Li W."/>
            <person name="Kniemeyer O."/>
            <person name="Schroeckh V."/>
            <person name="Hertweck C."/>
            <person name="Hube B."/>
            <person name="White T.C."/>
            <person name="Platzer M."/>
            <person name="Guthke R."/>
            <person name="Heitman J."/>
            <person name="Woestemeyer J."/>
            <person name="Zipfel P.F."/>
            <person name="Monod M."/>
            <person name="Brakhage A.A."/>
        </authorList>
    </citation>
    <scope>NUCLEOTIDE SEQUENCE [LARGE SCALE GENOMIC DNA]</scope>
    <source>
        <strain evidence="3">ATCC MYA-4681 / CBS 112371</strain>
    </source>
</reference>
<dbReference type="GeneID" id="9520954"/>
<dbReference type="EMBL" id="ABSU01000005">
    <property type="protein sequence ID" value="EFE34590.1"/>
    <property type="molecule type" value="Genomic_DNA"/>
</dbReference>
<comment type="caution">
    <text evidence="2">The sequence shown here is derived from an EMBL/GenBank/DDBJ whole genome shotgun (WGS) entry which is preliminary data.</text>
</comment>
<feature type="region of interest" description="Disordered" evidence="1">
    <location>
        <begin position="31"/>
        <end position="52"/>
    </location>
</feature>
<dbReference type="RefSeq" id="XP_003015230.1">
    <property type="nucleotide sequence ID" value="XM_003015184.1"/>
</dbReference>
<organism evidence="2 3">
    <name type="scientific">Arthroderma benhamiae (strain ATCC MYA-4681 / CBS 112371)</name>
    <name type="common">Trichophyton mentagrophytes</name>
    <dbReference type="NCBI Taxonomy" id="663331"/>
    <lineage>
        <taxon>Eukaryota</taxon>
        <taxon>Fungi</taxon>
        <taxon>Dikarya</taxon>
        <taxon>Ascomycota</taxon>
        <taxon>Pezizomycotina</taxon>
        <taxon>Eurotiomycetes</taxon>
        <taxon>Eurotiomycetidae</taxon>
        <taxon>Onygenales</taxon>
        <taxon>Arthrodermataceae</taxon>
        <taxon>Trichophyton</taxon>
    </lineage>
</organism>
<sequence>MKHEYGVLLRWQPVEAYGRARAIITRETAREKRSQRAARRVSNSALHRGPWPSFQQQDRFKQLAIPVWQPWSGSRWRAGIRSSLCSLFPWQLSVSVSLSALGWWLQ</sequence>
<dbReference type="HOGENOM" id="CLU_2222605_0_0_1"/>
<gene>
    <name evidence="2" type="ORF">ARB_06353</name>
</gene>
<evidence type="ECO:0000313" key="2">
    <source>
        <dbReference type="EMBL" id="EFE34590.1"/>
    </source>
</evidence>
<dbReference type="KEGG" id="abe:ARB_06353"/>
<accession>D4AQ46</accession>
<keyword evidence="3" id="KW-1185">Reference proteome</keyword>
<dbReference type="Proteomes" id="UP000008866">
    <property type="component" value="Unassembled WGS sequence"/>
</dbReference>